<dbReference type="InterPro" id="IPR000525">
    <property type="entry name" value="Initiator_Rep_WH1"/>
</dbReference>
<dbReference type="GO" id="GO:0003887">
    <property type="term" value="F:DNA-directed DNA polymerase activity"/>
    <property type="evidence" value="ECO:0007669"/>
    <property type="project" value="InterPro"/>
</dbReference>
<evidence type="ECO:0000313" key="4">
    <source>
        <dbReference type="Proteomes" id="UP001171508"/>
    </source>
</evidence>
<sequence>MLGEDYKVVKHNFLINAKSKYKYTLNELKLICHLIANILPTDTNLETKKVSMRDLNFIVADSNNYSKIGKELEDISSKPFKLPNGYIVNWFSCLKYENGFIEYSFDTRLKEFLLNLNSNFTSYYLTNVLNLKSSYSIRIFELLFQLKDKGYRTIFLSDLRECLNIPDSYSNKDIRRLIQNVQKDLQLHTTIQFEFTLVKKGKAFHKVEFIIKNNKKVKGVSYCLANNKTTTIKPKA</sequence>
<dbReference type="EMBL" id="JAQJJM010000041">
    <property type="protein sequence ID" value="MDN5133332.1"/>
    <property type="molecule type" value="Genomic_DNA"/>
</dbReference>
<comment type="caution">
    <text evidence="3">The sequence shown here is derived from an EMBL/GenBank/DDBJ whole genome shotgun (WGS) entry which is preliminary data.</text>
</comment>
<evidence type="ECO:0000256" key="1">
    <source>
        <dbReference type="ARBA" id="ARBA00038283"/>
    </source>
</evidence>
<dbReference type="GO" id="GO:0006270">
    <property type="term" value="P:DNA replication initiation"/>
    <property type="evidence" value="ECO:0007669"/>
    <property type="project" value="InterPro"/>
</dbReference>
<dbReference type="InterPro" id="IPR036390">
    <property type="entry name" value="WH_DNA-bd_sf"/>
</dbReference>
<dbReference type="SUPFAM" id="SSF46785">
    <property type="entry name" value="Winged helix' DNA-binding domain"/>
    <property type="match status" value="2"/>
</dbReference>
<name>A0AAP4Q0K6_9BACT</name>
<accession>A0AAP4Q0K6</accession>
<dbReference type="RefSeq" id="WP_175531530.1">
    <property type="nucleotide sequence ID" value="NZ_JABWGL010000038.1"/>
</dbReference>
<dbReference type="Pfam" id="PF01051">
    <property type="entry name" value="Rep3_N"/>
    <property type="match status" value="1"/>
</dbReference>
<feature type="domain" description="Initiator Rep protein WH1" evidence="2">
    <location>
        <begin position="7"/>
        <end position="143"/>
    </location>
</feature>
<dbReference type="InterPro" id="IPR036388">
    <property type="entry name" value="WH-like_DNA-bd_sf"/>
</dbReference>
<reference evidence="3" key="1">
    <citation type="journal article" date="2023" name="Microorganisms">
        <title>Genomic Characterization of Arcobacter butzleri Strains Isolated from Various Sources in Lithuania.</title>
        <authorList>
            <person name="Uljanovas D."/>
            <person name="Golz G."/>
            <person name="Fleischmann S."/>
            <person name="Kudirkiene E."/>
            <person name="Kasetiene N."/>
            <person name="Grineviciene A."/>
            <person name="Tamuleviciene E."/>
            <person name="Aksomaitiene J."/>
            <person name="Alter T."/>
            <person name="Malakauskas M."/>
        </authorList>
    </citation>
    <scope>NUCLEOTIDE SEQUENCE</scope>
    <source>
        <strain evidence="3">H19</strain>
    </source>
</reference>
<dbReference type="Proteomes" id="UP001171508">
    <property type="component" value="Unassembled WGS sequence"/>
</dbReference>
<dbReference type="Pfam" id="PF21205">
    <property type="entry name" value="Rep3_C"/>
    <property type="match status" value="1"/>
</dbReference>
<dbReference type="AlphaFoldDB" id="A0AAP4Q0K6"/>
<evidence type="ECO:0000259" key="2">
    <source>
        <dbReference type="Pfam" id="PF01051"/>
    </source>
</evidence>
<proteinExistence type="inferred from homology"/>
<comment type="similarity">
    <text evidence="1">Belongs to the initiator RepB protein family.</text>
</comment>
<evidence type="ECO:0000313" key="3">
    <source>
        <dbReference type="EMBL" id="MDN5133332.1"/>
    </source>
</evidence>
<organism evidence="3 4">
    <name type="scientific">Aliarcobacter butzleri</name>
    <dbReference type="NCBI Taxonomy" id="28197"/>
    <lineage>
        <taxon>Bacteria</taxon>
        <taxon>Pseudomonadati</taxon>
        <taxon>Campylobacterota</taxon>
        <taxon>Epsilonproteobacteria</taxon>
        <taxon>Campylobacterales</taxon>
        <taxon>Arcobacteraceae</taxon>
        <taxon>Aliarcobacter</taxon>
    </lineage>
</organism>
<reference evidence="3" key="2">
    <citation type="submission" date="2023-01" db="EMBL/GenBank/DDBJ databases">
        <authorList>
            <person name="Uljanovas D."/>
        </authorList>
    </citation>
    <scope>NUCLEOTIDE SEQUENCE</scope>
    <source>
        <strain evidence="3">H19</strain>
    </source>
</reference>
<gene>
    <name evidence="3" type="ORF">PJV92_11440</name>
</gene>
<dbReference type="Gene3D" id="1.10.10.10">
    <property type="entry name" value="Winged helix-like DNA-binding domain superfamily/Winged helix DNA-binding domain"/>
    <property type="match status" value="2"/>
</dbReference>
<protein>
    <submittedName>
        <fullName evidence="3">Replication initiation protein</fullName>
    </submittedName>
</protein>